<feature type="repeat" description="ANK" evidence="3">
    <location>
        <begin position="308"/>
        <end position="331"/>
    </location>
</feature>
<dbReference type="InterPro" id="IPR036770">
    <property type="entry name" value="Ankyrin_rpt-contain_sf"/>
</dbReference>
<protein>
    <submittedName>
        <fullName evidence="4">Uncharacterized protein</fullName>
    </submittedName>
</protein>
<evidence type="ECO:0000313" key="4">
    <source>
        <dbReference type="EMBL" id="SPO04187.1"/>
    </source>
</evidence>
<keyword evidence="5" id="KW-1185">Reference proteome</keyword>
<gene>
    <name evidence="4" type="ORF">DNG_06870</name>
</gene>
<dbReference type="SUPFAM" id="SSF48403">
    <property type="entry name" value="Ankyrin repeat"/>
    <property type="match status" value="1"/>
</dbReference>
<dbReference type="PROSITE" id="PS50088">
    <property type="entry name" value="ANK_REPEAT"/>
    <property type="match status" value="2"/>
</dbReference>
<dbReference type="PANTHER" id="PTHR24141">
    <property type="entry name" value="2-5A-DEPENDENT RIBONUCLEASE"/>
    <property type="match status" value="1"/>
</dbReference>
<reference evidence="4" key="1">
    <citation type="submission" date="2018-03" db="EMBL/GenBank/DDBJ databases">
        <authorList>
            <person name="Guldener U."/>
        </authorList>
    </citation>
    <scope>NUCLEOTIDE SEQUENCE</scope>
</reference>
<dbReference type="Pfam" id="PF12796">
    <property type="entry name" value="Ank_2"/>
    <property type="match status" value="3"/>
</dbReference>
<dbReference type="Proteomes" id="UP001187682">
    <property type="component" value="Unassembled WGS sequence"/>
</dbReference>
<dbReference type="InterPro" id="IPR002110">
    <property type="entry name" value="Ankyrin_rpt"/>
</dbReference>
<dbReference type="SMART" id="SM00248">
    <property type="entry name" value="ANK"/>
    <property type="match status" value="11"/>
</dbReference>
<evidence type="ECO:0000256" key="2">
    <source>
        <dbReference type="ARBA" id="ARBA00023043"/>
    </source>
</evidence>
<sequence length="442" mass="48335">MLADLPNELLCGIADCLESERDVNALARVDQKLFHLLDPYLYRRNGQQSGSSALRWAARHGRAGTARKAIRVGASVECREPAQQHGGRKVHHSIEDCSPLFQAITRGHSEIVEILLEVPALWMSITPTYEDGDSPLSYAAKVNGVVVVEALLRLDKVDADHKNSQGRTPLSLAAEAGNLDVTRLLLSSGRVEPDSVDRNRQTPFSWAALAGNAEMVKLIFEAGHGKVNPASRDKHGRTPLFHATTMSLQDKTARVLQALFEIKGVDPDSPDNEEMTPLAHAARFDNAMAVQVLLDSGRVNPNGTYRGIGRTALHGAAEMNSEEVVRVLLDHDDVDPNIADNDGHTPLTRAAIYDAEDIVRILLQSSRVTDHDCKDVDGRTPLWWAARKDRLSTGEVLLSHGRVDIDCEDNEGVTPLMVATNFGHTHFVKLMQQSTGKGMLGS</sequence>
<dbReference type="EMBL" id="ONZQ02000009">
    <property type="protein sequence ID" value="SPO04187.1"/>
    <property type="molecule type" value="Genomic_DNA"/>
</dbReference>
<dbReference type="GO" id="GO:0004540">
    <property type="term" value="F:RNA nuclease activity"/>
    <property type="evidence" value="ECO:0007669"/>
    <property type="project" value="TreeGrafter"/>
</dbReference>
<dbReference type="GO" id="GO:0003723">
    <property type="term" value="F:RNA binding"/>
    <property type="evidence" value="ECO:0007669"/>
    <property type="project" value="TreeGrafter"/>
</dbReference>
<dbReference type="Gene3D" id="1.25.40.20">
    <property type="entry name" value="Ankyrin repeat-containing domain"/>
    <property type="match status" value="2"/>
</dbReference>
<evidence type="ECO:0000256" key="1">
    <source>
        <dbReference type="ARBA" id="ARBA00022737"/>
    </source>
</evidence>
<keyword evidence="1" id="KW-0677">Repeat</keyword>
<organism evidence="4 5">
    <name type="scientific">Cephalotrichum gorgonifer</name>
    <dbReference type="NCBI Taxonomy" id="2041049"/>
    <lineage>
        <taxon>Eukaryota</taxon>
        <taxon>Fungi</taxon>
        <taxon>Dikarya</taxon>
        <taxon>Ascomycota</taxon>
        <taxon>Pezizomycotina</taxon>
        <taxon>Sordariomycetes</taxon>
        <taxon>Hypocreomycetidae</taxon>
        <taxon>Microascales</taxon>
        <taxon>Microascaceae</taxon>
        <taxon>Cephalotrichum</taxon>
    </lineage>
</organism>
<proteinExistence type="predicted"/>
<dbReference type="PANTHER" id="PTHR24141:SF1">
    <property type="entry name" value="2-5A-DEPENDENT RIBONUCLEASE"/>
    <property type="match status" value="1"/>
</dbReference>
<dbReference type="AlphaFoldDB" id="A0AAE8SXQ3"/>
<keyword evidence="2 3" id="KW-0040">ANK repeat</keyword>
<accession>A0AAE8SXQ3</accession>
<comment type="caution">
    <text evidence="4">The sequence shown here is derived from an EMBL/GenBank/DDBJ whole genome shotgun (WGS) entry which is preliminary data.</text>
</comment>
<dbReference type="GO" id="GO:0006396">
    <property type="term" value="P:RNA processing"/>
    <property type="evidence" value="ECO:0007669"/>
    <property type="project" value="TreeGrafter"/>
</dbReference>
<dbReference type="PROSITE" id="PS50297">
    <property type="entry name" value="ANK_REP_REGION"/>
    <property type="match status" value="2"/>
</dbReference>
<evidence type="ECO:0000313" key="5">
    <source>
        <dbReference type="Proteomes" id="UP001187682"/>
    </source>
</evidence>
<name>A0AAE8SXQ3_9PEZI</name>
<evidence type="ECO:0000256" key="3">
    <source>
        <dbReference type="PROSITE-ProRule" id="PRU00023"/>
    </source>
</evidence>
<feature type="repeat" description="ANK" evidence="3">
    <location>
        <begin position="165"/>
        <end position="189"/>
    </location>
</feature>